<keyword evidence="3" id="KW-1185">Reference proteome</keyword>
<dbReference type="OrthoDB" id="10025010at2759"/>
<dbReference type="InterPro" id="IPR011050">
    <property type="entry name" value="Pectin_lyase_fold/virulence"/>
</dbReference>
<accession>A0A9P3CH60</accession>
<dbReference type="PANTHER" id="PTHR36453:SF2">
    <property type="entry name" value="APPLE DOMAIN-CONTAINING PROTEIN"/>
    <property type="match status" value="1"/>
</dbReference>
<reference evidence="2 3" key="1">
    <citation type="submission" date="2021-01" db="EMBL/GenBank/DDBJ databases">
        <title>Cercospora kikuchii MAFF 305040 whole genome shotgun sequence.</title>
        <authorList>
            <person name="Kashiwa T."/>
            <person name="Suzuki T."/>
        </authorList>
    </citation>
    <scope>NUCLEOTIDE SEQUENCE [LARGE SCALE GENOMIC DNA]</scope>
    <source>
        <strain evidence="2 3">MAFF 305040</strain>
    </source>
</reference>
<name>A0A9P3CH60_9PEZI</name>
<feature type="chain" id="PRO_5040372530" description="Pectin lyase fold/virulence factor" evidence="1">
    <location>
        <begin position="22"/>
        <end position="646"/>
    </location>
</feature>
<evidence type="ECO:0008006" key="4">
    <source>
        <dbReference type="Google" id="ProtNLM"/>
    </source>
</evidence>
<dbReference type="GeneID" id="68288735"/>
<dbReference type="RefSeq" id="XP_044654277.1">
    <property type="nucleotide sequence ID" value="XM_044798342.1"/>
</dbReference>
<dbReference type="PANTHER" id="PTHR36453">
    <property type="entry name" value="SECRETED PROTEIN-RELATED"/>
    <property type="match status" value="1"/>
</dbReference>
<dbReference type="InterPro" id="IPR012334">
    <property type="entry name" value="Pectin_lyas_fold"/>
</dbReference>
<gene>
    <name evidence="2" type="ORF">CKM354_000316000</name>
</gene>
<sequence>MWTSGTLSTLLLTCALSKLSAADFWVSPNGNDANDGSEASPFATLDAARQSVRRVNSNLQSDFFVNVLPGTYYLDKPLTFETADSGSNGHRVVWRATGDGVNISGGTAVTAWSVHDAGKNIWKASVPQGSRSRHLYVNQKHATRARQQLARSDLRLTSNGFTIANPDRQYLARLPGIEKGELRSRASFTDRYIPIESVNGNDLIMANPAFKNNIIGFDTFTVPAHEGALWLANVLDLLDETNEYFLDEDASVVYYKPDAADMSNQNVVLPRLEYLLALAGTYDAPVHDLTFQGFNYMHTTWNQPSTNLGYVDQQTGGYIGRNEVYDVFEASRPFWYQVPGSIQASAVKDVSFRGGSLTAIMGGFGIGNDANAHASQVGLGASKVDITGMLFKQTGANAITVGGIQADAHHPSDPRMIVQDITITENIFTDMAYTFQSCVPIFVTYLTGAKITYNDIYDVPYSGICYGYGWGANDQGGSDEYEKRGLYQYQPRYNTPTTLKDGLISNNLIQRFGTIMTDLGAFYTLAKSPTTSVTNNCVSQGVGFAAVYTDEGSRDYIVKDSTFLIGGFWLNRNERPGYTTGNLTFTNLAVQGDPQNGSNQWGDTVSGVIQVGDQNSLPDEFKGYCINAGIPQAQRGSRPAHRGPFQ</sequence>
<evidence type="ECO:0000313" key="3">
    <source>
        <dbReference type="Proteomes" id="UP000825890"/>
    </source>
</evidence>
<dbReference type="Proteomes" id="UP000825890">
    <property type="component" value="Unassembled WGS sequence"/>
</dbReference>
<comment type="caution">
    <text evidence="2">The sequence shown here is derived from an EMBL/GenBank/DDBJ whole genome shotgun (WGS) entry which is preliminary data.</text>
</comment>
<dbReference type="EMBL" id="BOLY01000002">
    <property type="protein sequence ID" value="GIZ39790.1"/>
    <property type="molecule type" value="Genomic_DNA"/>
</dbReference>
<organism evidence="2 3">
    <name type="scientific">Cercospora kikuchii</name>
    <dbReference type="NCBI Taxonomy" id="84275"/>
    <lineage>
        <taxon>Eukaryota</taxon>
        <taxon>Fungi</taxon>
        <taxon>Dikarya</taxon>
        <taxon>Ascomycota</taxon>
        <taxon>Pezizomycotina</taxon>
        <taxon>Dothideomycetes</taxon>
        <taxon>Dothideomycetidae</taxon>
        <taxon>Mycosphaerellales</taxon>
        <taxon>Mycosphaerellaceae</taxon>
        <taxon>Cercospora</taxon>
    </lineage>
</organism>
<proteinExistence type="predicted"/>
<dbReference type="SUPFAM" id="SSF51126">
    <property type="entry name" value="Pectin lyase-like"/>
    <property type="match status" value="1"/>
</dbReference>
<dbReference type="Gene3D" id="2.160.20.10">
    <property type="entry name" value="Single-stranded right-handed beta-helix, Pectin lyase-like"/>
    <property type="match status" value="1"/>
</dbReference>
<feature type="signal peptide" evidence="1">
    <location>
        <begin position="1"/>
        <end position="21"/>
    </location>
</feature>
<evidence type="ECO:0000256" key="1">
    <source>
        <dbReference type="SAM" id="SignalP"/>
    </source>
</evidence>
<keyword evidence="1" id="KW-0732">Signal</keyword>
<protein>
    <recommendedName>
        <fullName evidence="4">Pectin lyase fold/virulence factor</fullName>
    </recommendedName>
</protein>
<evidence type="ECO:0000313" key="2">
    <source>
        <dbReference type="EMBL" id="GIZ39790.1"/>
    </source>
</evidence>
<dbReference type="AlphaFoldDB" id="A0A9P3CH60"/>